<dbReference type="InterPro" id="IPR037608">
    <property type="entry name" value="STIM1/2"/>
</dbReference>
<evidence type="ECO:0000259" key="16">
    <source>
        <dbReference type="PROSITE" id="PS50105"/>
    </source>
</evidence>
<keyword evidence="9 14" id="KW-0175">Coiled coil</keyword>
<evidence type="ECO:0000256" key="10">
    <source>
        <dbReference type="ARBA" id="ARBA00023065"/>
    </source>
</evidence>
<dbReference type="Gene3D" id="1.10.238.180">
    <property type="match status" value="1"/>
</dbReference>
<dbReference type="Pfam" id="PF16533">
    <property type="entry name" value="SOAR"/>
    <property type="match status" value="1"/>
</dbReference>
<keyword evidence="7" id="KW-0106">Calcium</keyword>
<keyword evidence="8" id="KW-1133">Transmembrane helix</keyword>
<feature type="coiled-coil region" evidence="14">
    <location>
        <begin position="345"/>
        <end position="416"/>
    </location>
</feature>
<feature type="compositionally biased region" description="Basic residues" evidence="15">
    <location>
        <begin position="703"/>
        <end position="719"/>
    </location>
</feature>
<feature type="compositionally biased region" description="Low complexity" evidence="15">
    <location>
        <begin position="691"/>
        <end position="700"/>
    </location>
</feature>
<gene>
    <name evidence="17" type="ORF">JTE90_019101</name>
</gene>
<keyword evidence="3" id="KW-0109">Calcium transport</keyword>
<dbReference type="Pfam" id="PF07647">
    <property type="entry name" value="SAM_2"/>
    <property type="match status" value="1"/>
</dbReference>
<accession>A0AAV6V9D0</accession>
<evidence type="ECO:0000256" key="8">
    <source>
        <dbReference type="ARBA" id="ARBA00022989"/>
    </source>
</evidence>
<evidence type="ECO:0000256" key="12">
    <source>
        <dbReference type="ARBA" id="ARBA00023180"/>
    </source>
</evidence>
<evidence type="ECO:0000256" key="15">
    <source>
        <dbReference type="SAM" id="MobiDB-lite"/>
    </source>
</evidence>
<keyword evidence="2" id="KW-0597">Phosphoprotein</keyword>
<evidence type="ECO:0000256" key="3">
    <source>
        <dbReference type="ARBA" id="ARBA00022568"/>
    </source>
</evidence>
<evidence type="ECO:0000313" key="18">
    <source>
        <dbReference type="Proteomes" id="UP000827092"/>
    </source>
</evidence>
<evidence type="ECO:0000256" key="6">
    <source>
        <dbReference type="ARBA" id="ARBA00022729"/>
    </source>
</evidence>
<dbReference type="EMBL" id="JAFNEN010000135">
    <property type="protein sequence ID" value="KAG8192782.1"/>
    <property type="molecule type" value="Genomic_DNA"/>
</dbReference>
<dbReference type="AlphaFoldDB" id="A0AAV6V9D0"/>
<evidence type="ECO:0000256" key="13">
    <source>
        <dbReference type="ARBA" id="ARBA00046288"/>
    </source>
</evidence>
<dbReference type="GO" id="GO:0005783">
    <property type="term" value="C:endoplasmic reticulum"/>
    <property type="evidence" value="ECO:0007669"/>
    <property type="project" value="TreeGrafter"/>
</dbReference>
<proteinExistence type="predicted"/>
<dbReference type="PANTHER" id="PTHR15136">
    <property type="entry name" value="STROMAL INTERACTION MOLECULE HOMOLOG"/>
    <property type="match status" value="1"/>
</dbReference>
<evidence type="ECO:0000256" key="7">
    <source>
        <dbReference type="ARBA" id="ARBA00022837"/>
    </source>
</evidence>
<dbReference type="InterPro" id="IPR032393">
    <property type="entry name" value="SOAR_STIM1/2"/>
</dbReference>
<dbReference type="CDD" id="cd11722">
    <property type="entry name" value="SOAR"/>
    <property type="match status" value="1"/>
</dbReference>
<dbReference type="GO" id="GO:0005886">
    <property type="term" value="C:plasma membrane"/>
    <property type="evidence" value="ECO:0007669"/>
    <property type="project" value="TreeGrafter"/>
</dbReference>
<keyword evidence="12" id="KW-0325">Glycoprotein</keyword>
<keyword evidence="11" id="KW-0472">Membrane</keyword>
<evidence type="ECO:0000256" key="4">
    <source>
        <dbReference type="ARBA" id="ARBA00022692"/>
    </source>
</evidence>
<keyword evidence="18" id="KW-1185">Reference proteome</keyword>
<dbReference type="PROSITE" id="PS50105">
    <property type="entry name" value="SAM_DOMAIN"/>
    <property type="match status" value="1"/>
</dbReference>
<keyword evidence="1" id="KW-0813">Transport</keyword>
<dbReference type="GO" id="GO:0005509">
    <property type="term" value="F:calcium ion binding"/>
    <property type="evidence" value="ECO:0007669"/>
    <property type="project" value="TreeGrafter"/>
</dbReference>
<evidence type="ECO:0000256" key="2">
    <source>
        <dbReference type="ARBA" id="ARBA00022553"/>
    </source>
</evidence>
<name>A0AAV6V9D0_9ARAC</name>
<dbReference type="GO" id="GO:0002115">
    <property type="term" value="P:store-operated calcium entry"/>
    <property type="evidence" value="ECO:0007669"/>
    <property type="project" value="TreeGrafter"/>
</dbReference>
<organism evidence="17 18">
    <name type="scientific">Oedothorax gibbosus</name>
    <dbReference type="NCBI Taxonomy" id="931172"/>
    <lineage>
        <taxon>Eukaryota</taxon>
        <taxon>Metazoa</taxon>
        <taxon>Ecdysozoa</taxon>
        <taxon>Arthropoda</taxon>
        <taxon>Chelicerata</taxon>
        <taxon>Arachnida</taxon>
        <taxon>Araneae</taxon>
        <taxon>Araneomorphae</taxon>
        <taxon>Entelegynae</taxon>
        <taxon>Araneoidea</taxon>
        <taxon>Linyphiidae</taxon>
        <taxon>Erigoninae</taxon>
        <taxon>Oedothorax</taxon>
    </lineage>
</organism>
<feature type="coiled-coil region" evidence="14">
    <location>
        <begin position="276"/>
        <end position="317"/>
    </location>
</feature>
<reference evidence="17 18" key="1">
    <citation type="journal article" date="2022" name="Nat. Ecol. Evol.">
        <title>A masculinizing supergene underlies an exaggerated male reproductive morph in a spider.</title>
        <authorList>
            <person name="Hendrickx F."/>
            <person name="De Corte Z."/>
            <person name="Sonet G."/>
            <person name="Van Belleghem S.M."/>
            <person name="Kostlbacher S."/>
            <person name="Vangestel C."/>
        </authorList>
    </citation>
    <scope>NUCLEOTIDE SEQUENCE [LARGE SCALE GENOMIC DNA]</scope>
    <source>
        <strain evidence="17">W744_W776</strain>
    </source>
</reference>
<dbReference type="InterPro" id="IPR001660">
    <property type="entry name" value="SAM"/>
</dbReference>
<protein>
    <recommendedName>
        <fullName evidence="16">SAM domain-containing protein</fullName>
    </recommendedName>
</protein>
<comment type="caution">
    <text evidence="17">The sequence shown here is derived from an EMBL/GenBank/DDBJ whole genome shotgun (WGS) entry which is preliminary data.</text>
</comment>
<feature type="region of interest" description="Disordered" evidence="15">
    <location>
        <begin position="494"/>
        <end position="519"/>
    </location>
</feature>
<feature type="domain" description="SAM" evidence="16">
    <location>
        <begin position="166"/>
        <end position="224"/>
    </location>
</feature>
<dbReference type="GO" id="GO:0006874">
    <property type="term" value="P:intracellular calcium ion homeostasis"/>
    <property type="evidence" value="ECO:0007669"/>
    <property type="project" value="TreeGrafter"/>
</dbReference>
<sequence length="719" mass="80908">MDFMFIFCIPWIVLSSVFRKDYFRNCCVLLCVVLFAWSAIATDDTEVLTPDYLIKSHKVIEAGSNVLRRVQSTTSLWIRDENWDCAAVGACDDPVGYEAIRSLHRQLDDDANGSIDVSETDEFLRDELQYENGRHKERHKEFHGNDKYINVDELWQAWKISEVHNWTVEQTVEWLINQVDLPQYEHNFRNNGVNGASLPLLAQNTHNFISHNLGIKDSIHKQKIALKAMDVVLFGAPKYHNYMKDALLSLSLVIATVGIWFAYVQHKNSQTHMVKMMKDMEALQKAEDSLQDLQKELNKARQAQEIVSIEKQDLERRLQTEIITAGKSLENCSTDVTEGGEGMRLTELERELQLARNDLRDAEKKLEARHWVAPTALQHWLQLTHELELKNYNVKKNLAEQQLQEAKEGCEKLSKKRATFMGTFRIAHGNSIDDVDDRIVKAKSALYEVTTDLQERMHRWKQIETLCGVPIVVNPGMSQLESILKLGKGIASTSSKSSGLNTLTKNNSETTLHEESPPPYTGIIPSVVQGVPPPYSKTSPSFLKKIPDPTHSYAVSRVVYPKECYRPPLNTLPSMDNDDYGLAVGAELEDDCSTERSVTPPSLSETAPVAVFTLDGLEGDSPPPKTKNFEPQLTTTDHPNGKMGDFVRKISAGILSSGEKKKKPGILTVEALRKSASSSSITERSESCGASSESSSSVVSEKSKKKKFFQTLRNRKPKS</sequence>
<dbReference type="Gene3D" id="1.10.150.50">
    <property type="entry name" value="Transcription Factor, Ets-1"/>
    <property type="match status" value="1"/>
</dbReference>
<dbReference type="Pfam" id="PF25578">
    <property type="entry name" value="EF-hand_STIM1"/>
    <property type="match status" value="1"/>
</dbReference>
<dbReference type="Gene3D" id="1.10.287.3550">
    <property type="match status" value="1"/>
</dbReference>
<dbReference type="Proteomes" id="UP000827092">
    <property type="component" value="Unassembled WGS sequence"/>
</dbReference>
<dbReference type="SMART" id="SM00454">
    <property type="entry name" value="SAM"/>
    <property type="match status" value="1"/>
</dbReference>
<dbReference type="PANTHER" id="PTHR15136:SF5">
    <property type="entry name" value="STROMAL INTERACTION MOLECULE HOMOLOG"/>
    <property type="match status" value="1"/>
</dbReference>
<evidence type="ECO:0000256" key="5">
    <source>
        <dbReference type="ARBA" id="ARBA00022723"/>
    </source>
</evidence>
<feature type="region of interest" description="Disordered" evidence="15">
    <location>
        <begin position="617"/>
        <end position="645"/>
    </location>
</feature>
<evidence type="ECO:0000256" key="11">
    <source>
        <dbReference type="ARBA" id="ARBA00023136"/>
    </source>
</evidence>
<dbReference type="InterPro" id="IPR057835">
    <property type="entry name" value="EF-hand_STIM1/2"/>
</dbReference>
<keyword evidence="6" id="KW-0732">Signal</keyword>
<dbReference type="FunFam" id="1.10.150.50:FF:000009">
    <property type="entry name" value="Stromal interaction molecule 1"/>
    <property type="match status" value="1"/>
</dbReference>
<comment type="subcellular location">
    <subcellularLocation>
        <location evidence="13">Endomembrane system</location>
        <topology evidence="13">Single-pass type I membrane protein</topology>
    </subcellularLocation>
</comment>
<feature type="region of interest" description="Disordered" evidence="15">
    <location>
        <begin position="671"/>
        <end position="719"/>
    </location>
</feature>
<evidence type="ECO:0000313" key="17">
    <source>
        <dbReference type="EMBL" id="KAG8192782.1"/>
    </source>
</evidence>
<dbReference type="GO" id="GO:0051049">
    <property type="term" value="P:regulation of transport"/>
    <property type="evidence" value="ECO:0007669"/>
    <property type="project" value="UniProtKB-ARBA"/>
</dbReference>
<dbReference type="CDD" id="cd09504">
    <property type="entry name" value="SAM_STIM-1_2-like"/>
    <property type="match status" value="1"/>
</dbReference>
<evidence type="ECO:0000256" key="9">
    <source>
        <dbReference type="ARBA" id="ARBA00023054"/>
    </source>
</evidence>
<dbReference type="GO" id="GO:0005246">
    <property type="term" value="F:calcium channel regulator activity"/>
    <property type="evidence" value="ECO:0007669"/>
    <property type="project" value="InterPro"/>
</dbReference>
<feature type="compositionally biased region" description="Polar residues" evidence="15">
    <location>
        <begin position="494"/>
        <end position="510"/>
    </location>
</feature>
<dbReference type="FunFam" id="1.10.287.3550:FF:000002">
    <property type="entry name" value="Stromal interaction molecule homolog"/>
    <property type="match status" value="1"/>
</dbReference>
<dbReference type="InterPro" id="IPR013761">
    <property type="entry name" value="SAM/pointed_sf"/>
</dbReference>
<evidence type="ECO:0000256" key="14">
    <source>
        <dbReference type="SAM" id="Coils"/>
    </source>
</evidence>
<keyword evidence="5" id="KW-0479">Metal-binding</keyword>
<dbReference type="SUPFAM" id="SSF47769">
    <property type="entry name" value="SAM/Pointed domain"/>
    <property type="match status" value="1"/>
</dbReference>
<keyword evidence="10" id="KW-0406">Ion transport</keyword>
<keyword evidence="4" id="KW-0812">Transmembrane</keyword>
<dbReference type="FunFam" id="1.10.238.180:FF:000001">
    <property type="entry name" value="Stromal interaction molecule 1"/>
    <property type="match status" value="1"/>
</dbReference>
<dbReference type="Gene3D" id="1.20.5.340">
    <property type="match status" value="1"/>
</dbReference>
<feature type="compositionally biased region" description="Polar residues" evidence="15">
    <location>
        <begin position="629"/>
        <end position="638"/>
    </location>
</feature>
<evidence type="ECO:0000256" key="1">
    <source>
        <dbReference type="ARBA" id="ARBA00022448"/>
    </source>
</evidence>